<comment type="similarity">
    <text evidence="5 6">Belongs to the FtsA/MreB family.</text>
</comment>
<protein>
    <recommendedName>
        <fullName evidence="6">Cell shape-determining protein MreB</fullName>
    </recommendedName>
</protein>
<dbReference type="RefSeq" id="WP_091228948.1">
    <property type="nucleotide sequence ID" value="NZ_FMKA01000001.1"/>
</dbReference>
<dbReference type="Pfam" id="PF06723">
    <property type="entry name" value="MreB_Mbl"/>
    <property type="match status" value="1"/>
</dbReference>
<evidence type="ECO:0000313" key="8">
    <source>
        <dbReference type="Proteomes" id="UP000199315"/>
    </source>
</evidence>
<comment type="caution">
    <text evidence="6">Lacks conserved residue(s) required for the propagation of feature annotation.</text>
</comment>
<dbReference type="SUPFAM" id="SSF53067">
    <property type="entry name" value="Actin-like ATPase domain"/>
    <property type="match status" value="2"/>
</dbReference>
<evidence type="ECO:0000313" key="7">
    <source>
        <dbReference type="EMBL" id="SCP95040.1"/>
    </source>
</evidence>
<evidence type="ECO:0000256" key="5">
    <source>
        <dbReference type="ARBA" id="ARBA00023458"/>
    </source>
</evidence>
<comment type="subcellular location">
    <subcellularLocation>
        <location evidence="6">Cytoplasm</location>
    </subcellularLocation>
    <text evidence="6">Membrane-associated.</text>
</comment>
<dbReference type="Proteomes" id="UP000199315">
    <property type="component" value="Unassembled WGS sequence"/>
</dbReference>
<dbReference type="PRINTS" id="PR01652">
    <property type="entry name" value="SHAPEPROTEIN"/>
</dbReference>
<dbReference type="AlphaFoldDB" id="A0A1D3TNV5"/>
<dbReference type="HAMAP" id="MF_02207">
    <property type="entry name" value="MreB"/>
    <property type="match status" value="1"/>
</dbReference>
<dbReference type="CDD" id="cd10225">
    <property type="entry name" value="ASKHA_NBD_MreB-like"/>
    <property type="match status" value="1"/>
</dbReference>
<name>A0A1D3TNV5_9FIRM</name>
<dbReference type="GO" id="GO:0000902">
    <property type="term" value="P:cell morphogenesis"/>
    <property type="evidence" value="ECO:0007669"/>
    <property type="project" value="InterPro"/>
</dbReference>
<dbReference type="Gene3D" id="3.30.420.40">
    <property type="match status" value="3"/>
</dbReference>
<evidence type="ECO:0000256" key="1">
    <source>
        <dbReference type="ARBA" id="ARBA00022490"/>
    </source>
</evidence>
<sequence>MAANAFGIDLGTSNIKIYNREEDSIFNERNMIAIEKRKKVIAIGDEAFDMYERAPESIDIFSPMRNGVIADINNMQILLNGMLKKSAKKGIRNSDYYIAVPTDITEVERRAFYHLIYNSDVKAKNVYVVEQSVADALGLGLDVTHAKGVMIVNIGADTTEISIISIGGIVLSKLIKTGGNKFDQSIISSVKREHNLVIGSKTAEYLKMELASALSGMEMTAKVYGRDVVTGLPKEIEISSGLIYEAIEEQLRSIVDAIKITLERTPPELAADIIDSGIYLTGGSSNIRSFDELIEKETDLNVNFFKDASESVARGLAKIINEDDFRDLAYSMKDKPNY</sequence>
<keyword evidence="3 6" id="KW-0067">ATP-binding</keyword>
<proteinExistence type="inferred from homology"/>
<dbReference type="GO" id="GO:0005737">
    <property type="term" value="C:cytoplasm"/>
    <property type="evidence" value="ECO:0007669"/>
    <property type="project" value="UniProtKB-SubCell"/>
</dbReference>
<dbReference type="InterPro" id="IPR043129">
    <property type="entry name" value="ATPase_NBD"/>
</dbReference>
<dbReference type="InterPro" id="IPR004753">
    <property type="entry name" value="MreB"/>
</dbReference>
<accession>A0A1D3TNV5</accession>
<keyword evidence="1 6" id="KW-0963">Cytoplasm</keyword>
<evidence type="ECO:0000256" key="6">
    <source>
        <dbReference type="HAMAP-Rule" id="MF_02207"/>
    </source>
</evidence>
<dbReference type="InterPro" id="IPR056546">
    <property type="entry name" value="MreB_MamK-like"/>
</dbReference>
<dbReference type="PANTHER" id="PTHR42749">
    <property type="entry name" value="CELL SHAPE-DETERMINING PROTEIN MREB"/>
    <property type="match status" value="1"/>
</dbReference>
<keyword evidence="2 6" id="KW-0547">Nucleotide-binding</keyword>
<comment type="function">
    <text evidence="6">Forms membrane-associated dynamic filaments that are essential for cell shape determination. Acts by regulating cell wall synthesis and cell elongation, and thus cell shape. A feedback loop between cell geometry and MreB localization may maintain elongated cell shape by targeting cell wall growth to regions of negative cell wall curvature.</text>
</comment>
<dbReference type="PANTHER" id="PTHR42749:SF1">
    <property type="entry name" value="CELL SHAPE-DETERMINING PROTEIN MREB"/>
    <property type="match status" value="1"/>
</dbReference>
<dbReference type="NCBIfam" id="NF010539">
    <property type="entry name" value="PRK13927.1"/>
    <property type="match status" value="1"/>
</dbReference>
<evidence type="ECO:0000256" key="2">
    <source>
        <dbReference type="ARBA" id="ARBA00022741"/>
    </source>
</evidence>
<dbReference type="OrthoDB" id="9768127at2"/>
<comment type="subunit">
    <text evidence="6">Forms polymers.</text>
</comment>
<keyword evidence="4 6" id="KW-0133">Cell shape</keyword>
<keyword evidence="8" id="KW-1185">Reference proteome</keyword>
<reference evidence="7 8" key="1">
    <citation type="submission" date="2016-09" db="EMBL/GenBank/DDBJ databases">
        <authorList>
            <person name="Capua I."/>
            <person name="De Benedictis P."/>
            <person name="Joannis T."/>
            <person name="Lombin L.H."/>
            <person name="Cattoli G."/>
        </authorList>
    </citation>
    <scope>NUCLEOTIDE SEQUENCE [LARGE SCALE GENOMIC DNA]</scope>
    <source>
        <strain evidence="7 8">GluBS11</strain>
    </source>
</reference>
<dbReference type="GO" id="GO:0005524">
    <property type="term" value="F:ATP binding"/>
    <property type="evidence" value="ECO:0007669"/>
    <property type="project" value="UniProtKB-KW"/>
</dbReference>
<gene>
    <name evidence="6" type="primary">mreB</name>
    <name evidence="7" type="ORF">SAMN05421730_1001262</name>
</gene>
<dbReference type="STRING" id="1619234.SAMN05421730_1001262"/>
<dbReference type="GO" id="GO:0008360">
    <property type="term" value="P:regulation of cell shape"/>
    <property type="evidence" value="ECO:0007669"/>
    <property type="project" value="UniProtKB-UniRule"/>
</dbReference>
<organism evidence="7 8">
    <name type="scientific">Anaerobium acetethylicum</name>
    <dbReference type="NCBI Taxonomy" id="1619234"/>
    <lineage>
        <taxon>Bacteria</taxon>
        <taxon>Bacillati</taxon>
        <taxon>Bacillota</taxon>
        <taxon>Clostridia</taxon>
        <taxon>Lachnospirales</taxon>
        <taxon>Lachnospiraceae</taxon>
        <taxon>Anaerobium</taxon>
    </lineage>
</organism>
<feature type="binding site" evidence="6">
    <location>
        <begin position="204"/>
        <end position="207"/>
    </location>
    <ligand>
        <name>ATP</name>
        <dbReference type="ChEBI" id="CHEBI:30616"/>
    </ligand>
</feature>
<evidence type="ECO:0000256" key="3">
    <source>
        <dbReference type="ARBA" id="ARBA00022840"/>
    </source>
</evidence>
<evidence type="ECO:0000256" key="4">
    <source>
        <dbReference type="ARBA" id="ARBA00022960"/>
    </source>
</evidence>
<dbReference type="EMBL" id="FMKA01000001">
    <property type="protein sequence ID" value="SCP95040.1"/>
    <property type="molecule type" value="Genomic_DNA"/>
</dbReference>